<protein>
    <submittedName>
        <fullName evidence="2">Uncharacterized protein</fullName>
    </submittedName>
</protein>
<dbReference type="STRING" id="28092.WM40_14850"/>
<dbReference type="Proteomes" id="UP000033618">
    <property type="component" value="Unassembled WGS sequence"/>
</dbReference>
<dbReference type="PATRIC" id="fig|28092.6.peg.3509"/>
<proteinExistence type="predicted"/>
<evidence type="ECO:0000313" key="2">
    <source>
        <dbReference type="EMBL" id="KKB62804.1"/>
    </source>
</evidence>
<gene>
    <name evidence="2" type="ORF">WM40_14850</name>
</gene>
<dbReference type="AlphaFoldDB" id="A0A0F5JYW4"/>
<organism evidence="2 3">
    <name type="scientific">Robbsia andropogonis</name>
    <dbReference type="NCBI Taxonomy" id="28092"/>
    <lineage>
        <taxon>Bacteria</taxon>
        <taxon>Pseudomonadati</taxon>
        <taxon>Pseudomonadota</taxon>
        <taxon>Betaproteobacteria</taxon>
        <taxon>Burkholderiales</taxon>
        <taxon>Burkholderiaceae</taxon>
        <taxon>Robbsia</taxon>
    </lineage>
</organism>
<keyword evidence="3" id="KW-1185">Reference proteome</keyword>
<comment type="caution">
    <text evidence="2">The sequence shown here is derived from an EMBL/GenBank/DDBJ whole genome shotgun (WGS) entry which is preliminary data.</text>
</comment>
<dbReference type="EMBL" id="LAQU01000015">
    <property type="protein sequence ID" value="KKB62804.1"/>
    <property type="molecule type" value="Genomic_DNA"/>
</dbReference>
<evidence type="ECO:0000256" key="1">
    <source>
        <dbReference type="SAM" id="MobiDB-lite"/>
    </source>
</evidence>
<name>A0A0F5JYW4_9BURK</name>
<reference evidence="2 3" key="1">
    <citation type="submission" date="2015-03" db="EMBL/GenBank/DDBJ databases">
        <title>Draft Genome Sequence of Burkholderia andropogonis type strain ICMP2807, isolated from Sorghum bicolor.</title>
        <authorList>
            <person name="Lopes-Santos L."/>
            <person name="Castro D.B."/>
            <person name="Ottoboni L.M."/>
            <person name="Park D."/>
            <person name="Weirc B.S."/>
            <person name="Destefano S.A."/>
        </authorList>
    </citation>
    <scope>NUCLEOTIDE SEQUENCE [LARGE SCALE GENOMIC DNA]</scope>
    <source>
        <strain evidence="2 3">ICMP2807</strain>
    </source>
</reference>
<evidence type="ECO:0000313" key="3">
    <source>
        <dbReference type="Proteomes" id="UP000033618"/>
    </source>
</evidence>
<sequence>MLVTKANGMPYVASSRAVSSHRINGSDERRSGVQRWTGKVWQEWAAREETAHGSRRLALSHHVDVSVLATRADTLRHFSYIV</sequence>
<accession>A0A0F5JYW4</accession>
<feature type="region of interest" description="Disordered" evidence="1">
    <location>
        <begin position="1"/>
        <end position="31"/>
    </location>
</feature>